<evidence type="ECO:0000256" key="9">
    <source>
        <dbReference type="RuleBase" id="RU363043"/>
    </source>
</evidence>
<dbReference type="PANTHER" id="PTHR43470:SF6">
    <property type="entry name" value="PHOSPHATE TRANSPORT SYSTEM PERMEASE PROTEIN PSTA"/>
    <property type="match status" value="1"/>
</dbReference>
<dbReference type="InterPro" id="IPR035906">
    <property type="entry name" value="MetI-like_sf"/>
</dbReference>
<comment type="caution">
    <text evidence="12">The sequence shown here is derived from an EMBL/GenBank/DDBJ whole genome shotgun (WGS) entry which is preliminary data.</text>
</comment>
<dbReference type="InterPro" id="IPR005672">
    <property type="entry name" value="Phosphate_PstA"/>
</dbReference>
<proteinExistence type="inferred from homology"/>
<dbReference type="CDD" id="cd06261">
    <property type="entry name" value="TM_PBP2"/>
    <property type="match status" value="1"/>
</dbReference>
<protein>
    <recommendedName>
        <fullName evidence="3 9">Phosphate transport system permease protein PstA</fullName>
    </recommendedName>
</protein>
<sequence>MKKYFRSGEIFIWFTGMGLGLSLIMISGLLLLIVVNGKDYFWASELVQITRTDGSKQLGEVVKEEPIPNLNLPDTLWNKGLLRMQMKIGNRDLYGFDFQWIDEREILKKEIPQFASTIERMEFGNFYGFVKEILVDGNVEVSGEVNTSAKINSYLKITSAIRDEIKDIEKSQIGRINYNIENIRLEIKKIKYLDKNSEKNKTDISKLEAEIAKENKKYELLKTKVDSLNQIANRYAVYCEDVNGRGKTIPMINIVRVYQPNNMTFLSKLGFTFTKIREFIFDDPRESNTEGGVFPAIFGTVMMVLLMSIFTVPFGVLAALYLREYAKQGPLVRAVRIAVNNLAGVPSIVFGVFGLGFFIYFVGGTIDQLFFPERLPTPTWGTGGILWASLTLALLTMPVVIVATEEALTQIPRGMREAALALGATKWQVVRRIILPAATPGILTGLILAMARAAGEVAPLMITGVVKLAPSLPFDSYFPFFHLDRKFMHLGFHIYDVGFQSPNIEAAMPMVYTTTLLLILIVVLLNITAMIIRANLRKKYKSSTF</sequence>
<keyword evidence="6 9" id="KW-0812">Transmembrane</keyword>
<dbReference type="Gene3D" id="1.10.3720.10">
    <property type="entry name" value="MetI-like"/>
    <property type="match status" value="1"/>
</dbReference>
<keyword evidence="10" id="KW-0175">Coiled coil</keyword>
<evidence type="ECO:0000256" key="8">
    <source>
        <dbReference type="ARBA" id="ARBA00023136"/>
    </source>
</evidence>
<feature type="transmembrane region" description="Helical" evidence="9">
    <location>
        <begin position="510"/>
        <end position="532"/>
    </location>
</feature>
<keyword evidence="4" id="KW-0813">Transport</keyword>
<dbReference type="PROSITE" id="PS50928">
    <property type="entry name" value="ABC_TM1"/>
    <property type="match status" value="1"/>
</dbReference>
<keyword evidence="7 9" id="KW-1133">Transmembrane helix</keyword>
<evidence type="ECO:0000256" key="10">
    <source>
        <dbReference type="SAM" id="Coils"/>
    </source>
</evidence>
<feature type="transmembrane region" description="Helical" evidence="9">
    <location>
        <begin position="12"/>
        <end position="35"/>
    </location>
</feature>
<evidence type="ECO:0000256" key="1">
    <source>
        <dbReference type="ARBA" id="ARBA00004651"/>
    </source>
</evidence>
<feature type="domain" description="ABC transmembrane type-1" evidence="11">
    <location>
        <begin position="297"/>
        <end position="529"/>
    </location>
</feature>
<evidence type="ECO:0000313" key="12">
    <source>
        <dbReference type="EMBL" id="HGT48731.1"/>
    </source>
</evidence>
<feature type="transmembrane region" description="Helical" evidence="9">
    <location>
        <begin position="384"/>
        <end position="408"/>
    </location>
</feature>
<evidence type="ECO:0000256" key="6">
    <source>
        <dbReference type="ARBA" id="ARBA00022692"/>
    </source>
</evidence>
<gene>
    <name evidence="12" type="primary">pstA</name>
    <name evidence="12" type="ORF">ENS56_11890</name>
</gene>
<dbReference type="Pfam" id="PF00528">
    <property type="entry name" value="BPD_transp_1"/>
    <property type="match status" value="1"/>
</dbReference>
<evidence type="ECO:0000256" key="2">
    <source>
        <dbReference type="ARBA" id="ARBA00007069"/>
    </source>
</evidence>
<dbReference type="GO" id="GO:0005886">
    <property type="term" value="C:plasma membrane"/>
    <property type="evidence" value="ECO:0007669"/>
    <property type="project" value="UniProtKB-SubCell"/>
</dbReference>
<name>A0A832G7A8_9BACT</name>
<dbReference type="SUPFAM" id="SSF161098">
    <property type="entry name" value="MetI-like"/>
    <property type="match status" value="1"/>
</dbReference>
<evidence type="ECO:0000256" key="4">
    <source>
        <dbReference type="ARBA" id="ARBA00022448"/>
    </source>
</evidence>
<evidence type="ECO:0000256" key="7">
    <source>
        <dbReference type="ARBA" id="ARBA00022989"/>
    </source>
</evidence>
<dbReference type="InterPro" id="IPR000515">
    <property type="entry name" value="MetI-like"/>
</dbReference>
<organism evidence="12">
    <name type="scientific">Ignavibacterium album</name>
    <dbReference type="NCBI Taxonomy" id="591197"/>
    <lineage>
        <taxon>Bacteria</taxon>
        <taxon>Pseudomonadati</taxon>
        <taxon>Ignavibacteriota</taxon>
        <taxon>Ignavibacteria</taxon>
        <taxon>Ignavibacteriales</taxon>
        <taxon>Ignavibacteriaceae</taxon>
        <taxon>Ignavibacterium</taxon>
    </lineage>
</organism>
<comment type="subcellular location">
    <subcellularLocation>
        <location evidence="1 9">Cell membrane</location>
        <topology evidence="1 9">Multi-pass membrane protein</topology>
    </subcellularLocation>
</comment>
<dbReference type="AlphaFoldDB" id="A0A832G7A8"/>
<dbReference type="EMBL" id="DSVI01000019">
    <property type="protein sequence ID" value="HGT48731.1"/>
    <property type="molecule type" value="Genomic_DNA"/>
</dbReference>
<dbReference type="PANTHER" id="PTHR43470">
    <property type="entry name" value="PHOSPHATE TRANSPORT SYSTEM PERMEASE PROTEIN PSTA-RELATED"/>
    <property type="match status" value="1"/>
</dbReference>
<keyword evidence="5 9" id="KW-1003">Cell membrane</keyword>
<dbReference type="GO" id="GO:0005315">
    <property type="term" value="F:phosphate transmembrane transporter activity"/>
    <property type="evidence" value="ECO:0007669"/>
    <property type="project" value="InterPro"/>
</dbReference>
<evidence type="ECO:0000259" key="11">
    <source>
        <dbReference type="PROSITE" id="PS50928"/>
    </source>
</evidence>
<reference evidence="12" key="1">
    <citation type="journal article" date="2020" name="mSystems">
        <title>Genome- and Community-Level Interaction Insights into Carbon Utilization and Element Cycling Functions of Hydrothermarchaeota in Hydrothermal Sediment.</title>
        <authorList>
            <person name="Zhou Z."/>
            <person name="Liu Y."/>
            <person name="Xu W."/>
            <person name="Pan J."/>
            <person name="Luo Z.H."/>
            <person name="Li M."/>
        </authorList>
    </citation>
    <scope>NUCLEOTIDE SEQUENCE [LARGE SCALE GENOMIC DNA]</scope>
    <source>
        <strain evidence="12">SpSt-500</strain>
    </source>
</reference>
<evidence type="ECO:0000256" key="3">
    <source>
        <dbReference type="ARBA" id="ARBA00016864"/>
    </source>
</evidence>
<feature type="transmembrane region" description="Helical" evidence="9">
    <location>
        <begin position="429"/>
        <end position="451"/>
    </location>
</feature>
<feature type="transmembrane region" description="Helical" evidence="9">
    <location>
        <begin position="342"/>
        <end position="364"/>
    </location>
</feature>
<dbReference type="GO" id="GO:0035435">
    <property type="term" value="P:phosphate ion transmembrane transport"/>
    <property type="evidence" value="ECO:0007669"/>
    <property type="project" value="InterPro"/>
</dbReference>
<comment type="similarity">
    <text evidence="2 9">Belongs to the binding-protein-dependent transport system permease family. CysTW subfamily.</text>
</comment>
<keyword evidence="8 9" id="KW-0472">Membrane</keyword>
<feature type="transmembrane region" description="Helical" evidence="9">
    <location>
        <begin position="293"/>
        <end position="322"/>
    </location>
</feature>
<feature type="coiled-coil region" evidence="10">
    <location>
        <begin position="197"/>
        <end position="231"/>
    </location>
</feature>
<evidence type="ECO:0000256" key="5">
    <source>
        <dbReference type="ARBA" id="ARBA00022475"/>
    </source>
</evidence>
<dbReference type="NCBIfam" id="TIGR00974">
    <property type="entry name" value="3a0107s02c"/>
    <property type="match status" value="1"/>
</dbReference>
<accession>A0A832G7A8</accession>